<evidence type="ECO:0000256" key="1">
    <source>
        <dbReference type="ARBA" id="ARBA00004571"/>
    </source>
</evidence>
<dbReference type="PROSITE" id="PS52016">
    <property type="entry name" value="TONB_DEPENDENT_REC_3"/>
    <property type="match status" value="1"/>
</dbReference>
<comment type="subcellular location">
    <subcellularLocation>
        <location evidence="1 11">Cell outer membrane</location>
        <topology evidence="1 11">Multi-pass membrane protein</topology>
    </subcellularLocation>
</comment>
<dbReference type="InterPro" id="IPR037066">
    <property type="entry name" value="Plug_dom_sf"/>
</dbReference>
<dbReference type="Pfam" id="PF00593">
    <property type="entry name" value="TonB_dep_Rec_b-barrel"/>
    <property type="match status" value="1"/>
</dbReference>
<evidence type="ECO:0000259" key="17">
    <source>
        <dbReference type="Pfam" id="PF07715"/>
    </source>
</evidence>
<dbReference type="SUPFAM" id="SSF56935">
    <property type="entry name" value="Porins"/>
    <property type="match status" value="1"/>
</dbReference>
<dbReference type="InterPro" id="IPR000531">
    <property type="entry name" value="Beta-barrel_TonB"/>
</dbReference>
<dbReference type="InterPro" id="IPR010949">
    <property type="entry name" value="TonB_Hb/transfer/lactofer_rcpt"/>
</dbReference>
<dbReference type="Gene3D" id="2.170.130.10">
    <property type="entry name" value="TonB-dependent receptor, plug domain"/>
    <property type="match status" value="1"/>
</dbReference>
<keyword evidence="5 11" id="KW-0812">Transmembrane</keyword>
<dbReference type="Proteomes" id="UP000541347">
    <property type="component" value="Unassembled WGS sequence"/>
</dbReference>
<evidence type="ECO:0000256" key="14">
    <source>
        <dbReference type="SAM" id="MobiDB-lite"/>
    </source>
</evidence>
<dbReference type="CDD" id="cd01347">
    <property type="entry name" value="ligand_gated_channel"/>
    <property type="match status" value="1"/>
</dbReference>
<keyword evidence="4 11" id="KW-1134">Transmembrane beta strand</keyword>
<evidence type="ECO:0000313" key="18">
    <source>
        <dbReference type="EMBL" id="NBN63318.1"/>
    </source>
</evidence>
<dbReference type="InterPro" id="IPR039426">
    <property type="entry name" value="TonB-dep_rcpt-like"/>
</dbReference>
<evidence type="ECO:0000256" key="13">
    <source>
        <dbReference type="RuleBase" id="RU003357"/>
    </source>
</evidence>
<feature type="chain" id="PRO_5046284645" evidence="15">
    <location>
        <begin position="33"/>
        <end position="796"/>
    </location>
</feature>
<dbReference type="PROSITE" id="PS01156">
    <property type="entry name" value="TONB_DEPENDENT_REC_2"/>
    <property type="match status" value="1"/>
</dbReference>
<dbReference type="InterPro" id="IPR010917">
    <property type="entry name" value="TonB_rcpt_CS"/>
</dbReference>
<dbReference type="Gene3D" id="2.40.170.20">
    <property type="entry name" value="TonB-dependent receptor, beta-barrel domain"/>
    <property type="match status" value="1"/>
</dbReference>
<proteinExistence type="inferred from homology"/>
<evidence type="ECO:0000256" key="7">
    <source>
        <dbReference type="ARBA" id="ARBA00023077"/>
    </source>
</evidence>
<evidence type="ECO:0000259" key="16">
    <source>
        <dbReference type="Pfam" id="PF00593"/>
    </source>
</evidence>
<evidence type="ECO:0000256" key="8">
    <source>
        <dbReference type="ARBA" id="ARBA00023136"/>
    </source>
</evidence>
<dbReference type="PANTHER" id="PTHR30069:SF29">
    <property type="entry name" value="HEMOGLOBIN AND HEMOGLOBIN-HAPTOGLOBIN-BINDING PROTEIN 1-RELATED"/>
    <property type="match status" value="1"/>
</dbReference>
<keyword evidence="9 18" id="KW-0675">Receptor</keyword>
<comment type="caution">
    <text evidence="18">The sequence shown here is derived from an EMBL/GenBank/DDBJ whole genome shotgun (WGS) entry which is preliminary data.</text>
</comment>
<evidence type="ECO:0000256" key="12">
    <source>
        <dbReference type="PROSITE-ProRule" id="PRU10144"/>
    </source>
</evidence>
<dbReference type="PANTHER" id="PTHR30069">
    <property type="entry name" value="TONB-DEPENDENT OUTER MEMBRANE RECEPTOR"/>
    <property type="match status" value="1"/>
</dbReference>
<feature type="signal peptide" evidence="15">
    <location>
        <begin position="1"/>
        <end position="32"/>
    </location>
</feature>
<feature type="compositionally biased region" description="Low complexity" evidence="14">
    <location>
        <begin position="47"/>
        <end position="62"/>
    </location>
</feature>
<gene>
    <name evidence="18" type="ORF">GWI71_06460</name>
</gene>
<evidence type="ECO:0000256" key="3">
    <source>
        <dbReference type="ARBA" id="ARBA00022448"/>
    </source>
</evidence>
<feature type="region of interest" description="Disordered" evidence="14">
    <location>
        <begin position="36"/>
        <end position="62"/>
    </location>
</feature>
<protein>
    <submittedName>
        <fullName evidence="18">TonB-dependent hemoglobin/transferrin/lactoferrin family receptor</fullName>
    </submittedName>
</protein>
<feature type="short sequence motif" description="TonB C-terminal box" evidence="12">
    <location>
        <begin position="779"/>
        <end position="796"/>
    </location>
</feature>
<dbReference type="EMBL" id="JAABLP010000002">
    <property type="protein sequence ID" value="NBN63318.1"/>
    <property type="molecule type" value="Genomic_DNA"/>
</dbReference>
<evidence type="ECO:0000256" key="6">
    <source>
        <dbReference type="ARBA" id="ARBA00022729"/>
    </source>
</evidence>
<keyword evidence="6 15" id="KW-0732">Signal</keyword>
<keyword evidence="8 11" id="KW-0472">Membrane</keyword>
<dbReference type="Pfam" id="PF07715">
    <property type="entry name" value="Plug"/>
    <property type="match status" value="1"/>
</dbReference>
<feature type="compositionally biased region" description="Polar residues" evidence="14">
    <location>
        <begin position="36"/>
        <end position="46"/>
    </location>
</feature>
<evidence type="ECO:0000313" key="19">
    <source>
        <dbReference type="Proteomes" id="UP000541347"/>
    </source>
</evidence>
<evidence type="ECO:0000256" key="5">
    <source>
        <dbReference type="ARBA" id="ARBA00022692"/>
    </source>
</evidence>
<evidence type="ECO:0000256" key="2">
    <source>
        <dbReference type="ARBA" id="ARBA00009810"/>
    </source>
</evidence>
<evidence type="ECO:0000256" key="15">
    <source>
        <dbReference type="SAM" id="SignalP"/>
    </source>
</evidence>
<accession>A0ABW9ZF70</accession>
<reference evidence="18 19" key="1">
    <citation type="submission" date="2020-01" db="EMBL/GenBank/DDBJ databases">
        <authorList>
            <person name="Peng S.Y."/>
            <person name="Li J."/>
            <person name="Wang M."/>
            <person name="Wang L."/>
            <person name="Wang C.Q."/>
            <person name="Wang J.R."/>
        </authorList>
    </citation>
    <scope>NUCLEOTIDE SEQUENCE [LARGE SCALE GENOMIC DNA]</scope>
    <source>
        <strain evidence="18 19">XCT-34</strain>
    </source>
</reference>
<dbReference type="InterPro" id="IPR012910">
    <property type="entry name" value="Plug_dom"/>
</dbReference>
<keyword evidence="3 11" id="KW-0813">Transport</keyword>
<feature type="domain" description="TonB-dependent receptor plug" evidence="17">
    <location>
        <begin position="103"/>
        <end position="211"/>
    </location>
</feature>
<evidence type="ECO:0000256" key="4">
    <source>
        <dbReference type="ARBA" id="ARBA00022452"/>
    </source>
</evidence>
<dbReference type="NCBIfam" id="TIGR01785">
    <property type="entry name" value="TonB-hemin"/>
    <property type="match status" value="1"/>
</dbReference>
<evidence type="ECO:0000256" key="9">
    <source>
        <dbReference type="ARBA" id="ARBA00023170"/>
    </source>
</evidence>
<keyword evidence="7 13" id="KW-0798">TonB box</keyword>
<comment type="similarity">
    <text evidence="2 11 13">Belongs to the TonB-dependent receptor family.</text>
</comment>
<dbReference type="InterPro" id="IPR011276">
    <property type="entry name" value="TonB_haem/Hb_rcpt"/>
</dbReference>
<evidence type="ECO:0000256" key="10">
    <source>
        <dbReference type="ARBA" id="ARBA00023237"/>
    </source>
</evidence>
<feature type="domain" description="TonB-dependent receptor-like beta-barrel" evidence="16">
    <location>
        <begin position="328"/>
        <end position="751"/>
    </location>
</feature>
<organism evidence="18 19">
    <name type="scientific">Pannonibacter tanglangensis</name>
    <dbReference type="NCBI Taxonomy" id="2750084"/>
    <lineage>
        <taxon>Bacteria</taxon>
        <taxon>Pseudomonadati</taxon>
        <taxon>Pseudomonadota</taxon>
        <taxon>Alphaproteobacteria</taxon>
        <taxon>Hyphomicrobiales</taxon>
        <taxon>Stappiaceae</taxon>
        <taxon>Pannonibacter</taxon>
    </lineage>
</organism>
<sequence length="796" mass="85630">MSVASGRDALWLASVAGLALLCAAAGASPALAQTRGQTAGQSGSQTAARPASGAGSAPAAAPAPAAAGAAPAAEAALLAEAGGLITQLSRITLFADRQERAVLDVPASVSVVTGQELEQLGISDMQQLTRYLPGVTVQRQTSATDPFNTFSGFTIRGVGGNRVQMQVDGSRVAERITDGTRDYLDFNFVRQVEVVRGPASVLWGADALGGVVAVETLDPEDVLKGRKTGGEGRVAYDSFNSSGLASGVFAQRWSETFAVMAAVSRQANEEATLSNARADGGIYGCPRVLSAGQLPCDKLDPTNADSTRGLFKFVWTPSNEHRLEASADLLRRTTDVDYTRTRGVQTNGNVITGYDRYLTLTRNRFALEHSWTPDSGFLDELKTTFAYTPHKYDRKGLQRGTTRAGQGYILQDYLSYKENFFELDVQATKAFELGATDHELTFGFDGDYSRVDYTRLDRTTNLATGAVTEARAGGFNFANSDTRRADVYAQHKIGLFDNTLELTPGLRLATYRINPRPNPDYKVVPGSEPRVREDTALLKSLGALYHIDDTWSVWGKYGEGFKMPTAQQLFTSVPGAAFDQIPAPNLKPEKVRSLEAGVRAQIERGYLSITGFRADYTDFIESFYNPPGTNDYTYRNLSEVAVWGVEVEGAYGLTEDLTATASVAWQKGTQKAAAGAATTPHTLPPLTAVLGLSYALPQYNLTLDAMTRMAAPVYETSSPTGFKPGGYAVLDVFASWKVTEMASLDLGVKNVFDTRYFEASAAGMTTRPTSAIANQNPLELQTGPGRTFQASFNVKF</sequence>
<evidence type="ECO:0000256" key="11">
    <source>
        <dbReference type="PROSITE-ProRule" id="PRU01360"/>
    </source>
</evidence>
<keyword evidence="10 11" id="KW-0998">Cell outer membrane</keyword>
<name>A0ABW9ZF70_9HYPH</name>
<dbReference type="InterPro" id="IPR036942">
    <property type="entry name" value="Beta-barrel_TonB_sf"/>
</dbReference>
<keyword evidence="19" id="KW-1185">Reference proteome</keyword>
<dbReference type="RefSeq" id="WP_161675126.1">
    <property type="nucleotide sequence ID" value="NZ_JAABLP010000002.1"/>
</dbReference>
<dbReference type="NCBIfam" id="TIGR01786">
    <property type="entry name" value="TonB-hemlactrns"/>
    <property type="match status" value="1"/>
</dbReference>